<dbReference type="CDD" id="cd07978">
    <property type="entry name" value="HFD_TAF13"/>
    <property type="match status" value="1"/>
</dbReference>
<comment type="subcellular location">
    <subcellularLocation>
        <location evidence="1">Nucleus</location>
    </subcellularLocation>
</comment>
<dbReference type="GO" id="GO:0046982">
    <property type="term" value="F:protein heterodimerization activity"/>
    <property type="evidence" value="ECO:0007669"/>
    <property type="project" value="InterPro"/>
</dbReference>
<dbReference type="AlphaFoldDB" id="A0AA35P2D2"/>
<evidence type="ECO:0000256" key="5">
    <source>
        <dbReference type="ARBA" id="ARBA00038392"/>
    </source>
</evidence>
<evidence type="ECO:0000313" key="12">
    <source>
        <dbReference type="Proteomes" id="UP001178461"/>
    </source>
</evidence>
<feature type="region of interest" description="Disordered" evidence="10">
    <location>
        <begin position="98"/>
        <end position="120"/>
    </location>
</feature>
<evidence type="ECO:0000256" key="8">
    <source>
        <dbReference type="ARBA" id="ARBA00062721"/>
    </source>
</evidence>
<protein>
    <recommendedName>
        <fullName evidence="6">Transcription initiation factor TFIID subunit 13</fullName>
    </recommendedName>
    <alternativeName>
        <fullName evidence="9">Transcription initiation factor TFIID 18 kDa subunit</fullName>
    </alternativeName>
</protein>
<name>A0AA35P2D2_9SAUR</name>
<dbReference type="SUPFAM" id="SSF47113">
    <property type="entry name" value="Histone-fold"/>
    <property type="match status" value="1"/>
</dbReference>
<keyword evidence="2" id="KW-0805">Transcription regulation</keyword>
<evidence type="ECO:0000256" key="1">
    <source>
        <dbReference type="ARBA" id="ARBA00004123"/>
    </source>
</evidence>
<evidence type="ECO:0000256" key="4">
    <source>
        <dbReference type="ARBA" id="ARBA00023242"/>
    </source>
</evidence>
<feature type="compositionally biased region" description="Acidic residues" evidence="10">
    <location>
        <begin position="98"/>
        <end position="109"/>
    </location>
</feature>
<dbReference type="Gene3D" id="1.10.20.10">
    <property type="entry name" value="Histone, subunit A"/>
    <property type="match status" value="1"/>
</dbReference>
<dbReference type="GO" id="GO:0006366">
    <property type="term" value="P:transcription by RNA polymerase II"/>
    <property type="evidence" value="ECO:0007669"/>
    <property type="project" value="InterPro"/>
</dbReference>
<evidence type="ECO:0000256" key="3">
    <source>
        <dbReference type="ARBA" id="ARBA00023163"/>
    </source>
</evidence>
<comment type="similarity">
    <text evidence="5">Belongs to the TAF13 family.</text>
</comment>
<evidence type="ECO:0000256" key="9">
    <source>
        <dbReference type="ARBA" id="ARBA00082869"/>
    </source>
</evidence>
<evidence type="ECO:0000256" key="6">
    <source>
        <dbReference type="ARBA" id="ARBA00040136"/>
    </source>
</evidence>
<dbReference type="GO" id="GO:0005669">
    <property type="term" value="C:transcription factor TFIID complex"/>
    <property type="evidence" value="ECO:0007669"/>
    <property type="project" value="TreeGrafter"/>
</dbReference>
<dbReference type="InterPro" id="IPR009072">
    <property type="entry name" value="Histone-fold"/>
</dbReference>
<dbReference type="PANTHER" id="PTHR11380">
    <property type="entry name" value="TRANSCRIPTION INITIATION FACTOR TFIID/SUPT3-RELATED"/>
    <property type="match status" value="1"/>
</dbReference>
<dbReference type="InterPro" id="IPR003195">
    <property type="entry name" value="TFIID_TAF13"/>
</dbReference>
<keyword evidence="4" id="KW-0539">Nucleus</keyword>
<evidence type="ECO:0000256" key="7">
    <source>
        <dbReference type="ARBA" id="ARBA00056273"/>
    </source>
</evidence>
<reference evidence="11" key="1">
    <citation type="submission" date="2022-12" db="EMBL/GenBank/DDBJ databases">
        <authorList>
            <person name="Alioto T."/>
            <person name="Alioto T."/>
            <person name="Gomez Garrido J."/>
        </authorList>
    </citation>
    <scope>NUCLEOTIDE SEQUENCE</scope>
</reference>
<dbReference type="FunFam" id="1.10.20.10:FF:000028">
    <property type="entry name" value="Transcription initiation factor TFIID subunit 13"/>
    <property type="match status" value="1"/>
</dbReference>
<sequence length="221" mass="24920">MRFEWGYYGISISKEGEGLQSLLLRTRAANFVTPHPLPFRVYQSYGKKGLEKGKVYSFISSERACSRVPVDATNKNASCYPGGSLEGKVAAAVMADEEEDPPFEEDTEEAGGGPDGAQGKRKRLFSKELRCMMYGFGDDQNPYTESVDILEDLVIEFITEMTHKAMSIGRQGRVQVEDIVFLIRKDPRKFARVKDLRHVMQMGAEEGWPRTGANMFGYCRY</sequence>
<dbReference type="EMBL" id="OX395129">
    <property type="protein sequence ID" value="CAI5773006.1"/>
    <property type="molecule type" value="Genomic_DNA"/>
</dbReference>
<keyword evidence="12" id="KW-1185">Reference proteome</keyword>
<gene>
    <name evidence="11" type="ORF">PODLI_1B029810</name>
</gene>
<accession>A0AA35P2D2</accession>
<evidence type="ECO:0000256" key="10">
    <source>
        <dbReference type="SAM" id="MobiDB-lite"/>
    </source>
</evidence>
<proteinExistence type="inferred from homology"/>
<dbReference type="Proteomes" id="UP001178461">
    <property type="component" value="Chromosome 4"/>
</dbReference>
<evidence type="ECO:0000256" key="2">
    <source>
        <dbReference type="ARBA" id="ARBA00023015"/>
    </source>
</evidence>
<dbReference type="Pfam" id="PF02269">
    <property type="entry name" value="TFIID-18kDa"/>
    <property type="match status" value="1"/>
</dbReference>
<evidence type="ECO:0000313" key="11">
    <source>
        <dbReference type="EMBL" id="CAI5773006.1"/>
    </source>
</evidence>
<keyword evidence="3" id="KW-0804">Transcription</keyword>
<organism evidence="11 12">
    <name type="scientific">Podarcis lilfordi</name>
    <name type="common">Lilford's wall lizard</name>
    <dbReference type="NCBI Taxonomy" id="74358"/>
    <lineage>
        <taxon>Eukaryota</taxon>
        <taxon>Metazoa</taxon>
        <taxon>Chordata</taxon>
        <taxon>Craniata</taxon>
        <taxon>Vertebrata</taxon>
        <taxon>Euteleostomi</taxon>
        <taxon>Lepidosauria</taxon>
        <taxon>Squamata</taxon>
        <taxon>Bifurcata</taxon>
        <taxon>Unidentata</taxon>
        <taxon>Episquamata</taxon>
        <taxon>Laterata</taxon>
        <taxon>Lacertibaenia</taxon>
        <taxon>Lacertidae</taxon>
        <taxon>Podarcis</taxon>
    </lineage>
</organism>
<comment type="function">
    <text evidence="7">The TFIID basal transcription factor complex plays a major role in the initiation of RNA polymerase II (Pol II)-dependent transcription. TFIID recognizes and binds promoters via its subunit TBP, a TATA-box-binding protein, and promotes assembly of the pre-initiation complex (PIC). The TFIID complex consists of TBP and TBP-associated factors (TAFs), including TAF1, TAF2, TAF3, TAF4, TAF5, TAF6, TAF7, TAF8, TAF9, TAF10, TAF11, TAF12 and TAF13. TAF13, together with TAF11 and TBP, play key roles during promoter binding by the TFIID and TFIIA transcription factor complexes.</text>
</comment>
<comment type="subunit">
    <text evidence="8">Component of the TFIID basal transcription factor complex, composed of TATA-box-binding protein TBP, and a number of TBP-associated factors (TAFs), including TAF1, TAF2, TAF3, TAF4, TAF5, TAF6, TAF7, TAF8, TAF9, TAF10, TAF11, TAF12 and TAF13. Interacts with TBP, and more strongly with TAF10 and TAF11.</text>
</comment>
<dbReference type="PANTHER" id="PTHR11380:SF5">
    <property type="entry name" value="TRANSCRIPTION INITIATION FACTOR TFIID SUBUNIT 13"/>
    <property type="match status" value="1"/>
</dbReference>